<dbReference type="AlphaFoldDB" id="A0A0B8Z5U6"/>
<evidence type="ECO:0000313" key="2">
    <source>
        <dbReference type="Proteomes" id="UP000031338"/>
    </source>
</evidence>
<reference evidence="1 2" key="1">
    <citation type="submission" date="2014-10" db="EMBL/GenBank/DDBJ databases">
        <title>Draft genome sequence of Novosphingobium subterraneum DSM 12447.</title>
        <authorList>
            <person name="Gan H.M."/>
            <person name="Gan H.Y."/>
            <person name="Savka M.A."/>
        </authorList>
    </citation>
    <scope>NUCLEOTIDE SEQUENCE [LARGE SCALE GENOMIC DNA]</scope>
    <source>
        <strain evidence="1 2">DSM 12447</strain>
    </source>
</reference>
<dbReference type="RefSeq" id="WP_039338708.1">
    <property type="nucleotide sequence ID" value="NZ_JRVC01000042.1"/>
</dbReference>
<proteinExistence type="predicted"/>
<dbReference type="EMBL" id="JRVC01000042">
    <property type="protein sequence ID" value="KHS41588.1"/>
    <property type="molecule type" value="Genomic_DNA"/>
</dbReference>
<accession>A0A0B8Z5U6</accession>
<name>A0A0B8Z5U6_9SPHN</name>
<keyword evidence="2" id="KW-1185">Reference proteome</keyword>
<dbReference type="Proteomes" id="UP000031338">
    <property type="component" value="Unassembled WGS sequence"/>
</dbReference>
<protein>
    <submittedName>
        <fullName evidence="1">Uncharacterized protein</fullName>
    </submittedName>
</protein>
<gene>
    <name evidence="1" type="ORF">NJ75_04669</name>
</gene>
<sequence length="89" mass="9558">MGDETRTILEPDVAPVEAVTGCNELGVDVLAHRLAGEEAWHAGDVRRGQDAEHVVEEGLAHPREREAGEHGFARGGRQGCVSCGHRSHL</sequence>
<evidence type="ECO:0000313" key="1">
    <source>
        <dbReference type="EMBL" id="KHS41588.1"/>
    </source>
</evidence>
<organism evidence="1 2">
    <name type="scientific">Novosphingobium subterraneum</name>
    <dbReference type="NCBI Taxonomy" id="48936"/>
    <lineage>
        <taxon>Bacteria</taxon>
        <taxon>Pseudomonadati</taxon>
        <taxon>Pseudomonadota</taxon>
        <taxon>Alphaproteobacteria</taxon>
        <taxon>Sphingomonadales</taxon>
        <taxon>Sphingomonadaceae</taxon>
        <taxon>Novosphingobium</taxon>
    </lineage>
</organism>
<comment type="caution">
    <text evidence="1">The sequence shown here is derived from an EMBL/GenBank/DDBJ whole genome shotgun (WGS) entry which is preliminary data.</text>
</comment>